<dbReference type="Gene3D" id="2.40.50.90">
    <property type="match status" value="1"/>
</dbReference>
<name>A0A1F5EKG5_9BACT</name>
<feature type="compositionally biased region" description="Polar residues" evidence="4">
    <location>
        <begin position="87"/>
        <end position="96"/>
    </location>
</feature>
<dbReference type="Proteomes" id="UP000176451">
    <property type="component" value="Unassembled WGS sequence"/>
</dbReference>
<feature type="compositionally biased region" description="Basic and acidic residues" evidence="4">
    <location>
        <begin position="71"/>
        <end position="81"/>
    </location>
</feature>
<dbReference type="GO" id="GO:0016787">
    <property type="term" value="F:hydrolase activity"/>
    <property type="evidence" value="ECO:0007669"/>
    <property type="project" value="UniProtKB-KW"/>
</dbReference>
<accession>A0A1F5EKG5</accession>
<dbReference type="Pfam" id="PF00565">
    <property type="entry name" value="SNase"/>
    <property type="match status" value="1"/>
</dbReference>
<dbReference type="AlphaFoldDB" id="A0A1F5EKG5"/>
<gene>
    <name evidence="7" type="ORF">A3F08_03480</name>
</gene>
<evidence type="ECO:0000256" key="5">
    <source>
        <dbReference type="SAM" id="Phobius"/>
    </source>
</evidence>
<dbReference type="STRING" id="1797469.A3F08_03480"/>
<dbReference type="SUPFAM" id="SSF50199">
    <property type="entry name" value="Staphylococcal nuclease"/>
    <property type="match status" value="1"/>
</dbReference>
<dbReference type="EMBL" id="MEZV01000003">
    <property type="protein sequence ID" value="OGD67919.1"/>
    <property type="molecule type" value="Genomic_DNA"/>
</dbReference>
<sequence>MTIDSLLVNKLIFETVFLIISSHLNKKMKIKAIIIGISLFFAVFALLYNPAIGENGIFFSHKLSSQTQTEKNQESKNKVIGEDGSIAGQSDNIQEASETEDKNDLQNSTPEVDRENTKNNQNLVLATKVVDGDTIEIAGGQKVRYIGIDTPETVHPSKPVMCFGKEASTKNRELVEGKRVRLEKDVSETDKYGRLLRYVYLSDDTFVNLLLVEEGYASSYSYPPDIKYQEQFQQAEKSARENNLGLWGSCGGTKPVNSDCNIKGNISVSGEKIYHLPGQEYYYKTVIDESKGEKWFCSEDEAIEAGWRKSKK</sequence>
<keyword evidence="5" id="KW-1133">Transmembrane helix</keyword>
<feature type="transmembrane region" description="Helical" evidence="5">
    <location>
        <begin position="32"/>
        <end position="51"/>
    </location>
</feature>
<dbReference type="InterPro" id="IPR016071">
    <property type="entry name" value="Staphylococal_nuclease_OB-fold"/>
</dbReference>
<feature type="region of interest" description="Disordered" evidence="4">
    <location>
        <begin position="68"/>
        <end position="118"/>
    </location>
</feature>
<evidence type="ECO:0000259" key="6">
    <source>
        <dbReference type="PROSITE" id="PS50830"/>
    </source>
</evidence>
<feature type="domain" description="TNase-like" evidence="6">
    <location>
        <begin position="120"/>
        <end position="249"/>
    </location>
</feature>
<dbReference type="PANTHER" id="PTHR12302">
    <property type="entry name" value="EBNA2 BINDING PROTEIN P100"/>
    <property type="match status" value="1"/>
</dbReference>
<dbReference type="PANTHER" id="PTHR12302:SF3">
    <property type="entry name" value="SERINE_THREONINE-PROTEIN KINASE 31"/>
    <property type="match status" value="1"/>
</dbReference>
<evidence type="ECO:0000256" key="1">
    <source>
        <dbReference type="ARBA" id="ARBA00022722"/>
    </source>
</evidence>
<evidence type="ECO:0000313" key="7">
    <source>
        <dbReference type="EMBL" id="OGD67919.1"/>
    </source>
</evidence>
<dbReference type="SMART" id="SM00318">
    <property type="entry name" value="SNc"/>
    <property type="match status" value="1"/>
</dbReference>
<keyword evidence="5" id="KW-0472">Membrane</keyword>
<evidence type="ECO:0000256" key="2">
    <source>
        <dbReference type="ARBA" id="ARBA00022759"/>
    </source>
</evidence>
<keyword evidence="5" id="KW-0812">Transmembrane</keyword>
<keyword evidence="3" id="KW-0378">Hydrolase</keyword>
<dbReference type="PROSITE" id="PS50830">
    <property type="entry name" value="TNASE_3"/>
    <property type="match status" value="1"/>
</dbReference>
<protein>
    <recommendedName>
        <fullName evidence="6">TNase-like domain-containing protein</fullName>
    </recommendedName>
</protein>
<evidence type="ECO:0000256" key="4">
    <source>
        <dbReference type="SAM" id="MobiDB-lite"/>
    </source>
</evidence>
<dbReference type="InterPro" id="IPR035437">
    <property type="entry name" value="SNase_OB-fold_sf"/>
</dbReference>
<keyword evidence="1" id="KW-0540">Nuclease</keyword>
<keyword evidence="2" id="KW-0255">Endonuclease</keyword>
<comment type="caution">
    <text evidence="7">The sequence shown here is derived from an EMBL/GenBank/DDBJ whole genome shotgun (WGS) entry which is preliminary data.</text>
</comment>
<proteinExistence type="predicted"/>
<reference evidence="7 8" key="1">
    <citation type="journal article" date="2016" name="Nat. Commun.">
        <title>Thousands of microbial genomes shed light on interconnected biogeochemical processes in an aquifer system.</title>
        <authorList>
            <person name="Anantharaman K."/>
            <person name="Brown C.T."/>
            <person name="Hug L.A."/>
            <person name="Sharon I."/>
            <person name="Castelle C.J."/>
            <person name="Probst A.J."/>
            <person name="Thomas B.C."/>
            <person name="Singh A."/>
            <person name="Wilkins M.J."/>
            <person name="Karaoz U."/>
            <person name="Brodie E.L."/>
            <person name="Williams K.H."/>
            <person name="Hubbard S.S."/>
            <person name="Banfield J.F."/>
        </authorList>
    </citation>
    <scope>NUCLEOTIDE SEQUENCE [LARGE SCALE GENOMIC DNA]</scope>
</reference>
<organism evidence="7 8">
    <name type="scientific">Candidatus Berkelbacteria bacterium RIFCSPHIGHO2_12_FULL_36_9</name>
    <dbReference type="NCBI Taxonomy" id="1797469"/>
    <lineage>
        <taxon>Bacteria</taxon>
        <taxon>Candidatus Berkelbacteria</taxon>
    </lineage>
</organism>
<evidence type="ECO:0000256" key="3">
    <source>
        <dbReference type="ARBA" id="ARBA00022801"/>
    </source>
</evidence>
<dbReference type="GO" id="GO:0004519">
    <property type="term" value="F:endonuclease activity"/>
    <property type="evidence" value="ECO:0007669"/>
    <property type="project" value="UniProtKB-KW"/>
</dbReference>
<evidence type="ECO:0000313" key="8">
    <source>
        <dbReference type="Proteomes" id="UP000176451"/>
    </source>
</evidence>